<feature type="signal peptide" evidence="2">
    <location>
        <begin position="1"/>
        <end position="19"/>
    </location>
</feature>
<accession>A0AAD9FZR4</accession>
<keyword evidence="1" id="KW-0472">Membrane</keyword>
<dbReference type="Proteomes" id="UP001259832">
    <property type="component" value="Unassembled WGS sequence"/>
</dbReference>
<evidence type="ECO:0000313" key="4">
    <source>
        <dbReference type="Proteomes" id="UP001259832"/>
    </source>
</evidence>
<evidence type="ECO:0008006" key="5">
    <source>
        <dbReference type="Google" id="ProtNLM"/>
    </source>
</evidence>
<sequence length="181" mass="19657">MNDVVQILLLLCLVSLEAAELVDEDRINSIHRLLQRGEDKSDPATTAFLAQVFAATLENDTAEDFAAFIDALAANATLGNDNQSNDSSDSNTFEDFESNFTTALSSAIDDDNTSISFDGSSSSSNGELEHEIDGDADLISENLLIGLATTQDTRNFLRNFLVMLTIGLIMEIVTWLQQDGQ</sequence>
<dbReference type="EMBL" id="JASMQC010000050">
    <property type="protein sequence ID" value="KAK1929284.1"/>
    <property type="molecule type" value="Genomic_DNA"/>
</dbReference>
<feature type="transmembrane region" description="Helical" evidence="1">
    <location>
        <begin position="156"/>
        <end position="176"/>
    </location>
</feature>
<proteinExistence type="predicted"/>
<evidence type="ECO:0000313" key="3">
    <source>
        <dbReference type="EMBL" id="KAK1929284.1"/>
    </source>
</evidence>
<evidence type="ECO:0000256" key="1">
    <source>
        <dbReference type="SAM" id="Phobius"/>
    </source>
</evidence>
<protein>
    <recommendedName>
        <fullName evidence="5">RxLR effector protein</fullName>
    </recommendedName>
</protein>
<evidence type="ECO:0000256" key="2">
    <source>
        <dbReference type="SAM" id="SignalP"/>
    </source>
</evidence>
<keyword evidence="4" id="KW-1185">Reference proteome</keyword>
<name>A0AAD9FZR4_9STRA</name>
<comment type="caution">
    <text evidence="3">The sequence shown here is derived from an EMBL/GenBank/DDBJ whole genome shotgun (WGS) entry which is preliminary data.</text>
</comment>
<dbReference type="AlphaFoldDB" id="A0AAD9FZR4"/>
<keyword evidence="1" id="KW-1133">Transmembrane helix</keyword>
<keyword evidence="2" id="KW-0732">Signal</keyword>
<organism evidence="3 4">
    <name type="scientific">Phytophthora citrophthora</name>
    <dbReference type="NCBI Taxonomy" id="4793"/>
    <lineage>
        <taxon>Eukaryota</taxon>
        <taxon>Sar</taxon>
        <taxon>Stramenopiles</taxon>
        <taxon>Oomycota</taxon>
        <taxon>Peronosporomycetes</taxon>
        <taxon>Peronosporales</taxon>
        <taxon>Peronosporaceae</taxon>
        <taxon>Phytophthora</taxon>
    </lineage>
</organism>
<gene>
    <name evidence="3" type="ORF">P3T76_015236</name>
</gene>
<feature type="chain" id="PRO_5042088782" description="RxLR effector protein" evidence="2">
    <location>
        <begin position="20"/>
        <end position="181"/>
    </location>
</feature>
<keyword evidence="1" id="KW-0812">Transmembrane</keyword>
<reference evidence="3" key="1">
    <citation type="submission" date="2023-08" db="EMBL/GenBank/DDBJ databases">
        <title>Reference Genome Resource for the Citrus Pathogen Phytophthora citrophthora.</title>
        <authorList>
            <person name="Moller H."/>
            <person name="Coetzee B."/>
            <person name="Rose L.J."/>
            <person name="Van Niekerk J.M."/>
        </authorList>
    </citation>
    <scope>NUCLEOTIDE SEQUENCE</scope>
    <source>
        <strain evidence="3">STE-U-9442</strain>
    </source>
</reference>